<dbReference type="EMBL" id="OOIN01000003">
    <property type="protein sequence ID" value="SPO22120.1"/>
    <property type="molecule type" value="Genomic_DNA"/>
</dbReference>
<dbReference type="OrthoDB" id="2556284at2759"/>
<feature type="region of interest" description="Disordered" evidence="1">
    <location>
        <begin position="138"/>
        <end position="313"/>
    </location>
</feature>
<dbReference type="Proteomes" id="UP000324022">
    <property type="component" value="Unassembled WGS sequence"/>
</dbReference>
<sequence length="484" mass="48631">MSAPTLPGAQQAGPSSSTLLPAAPATQRAREIQEALKSIVLQTASTLRAKTQLERLQSSVPTSSGSAAASVNESSSSLDKLQGECARYLSLVHGLRDYLLHAQAAIEIELEAATQREAEEAKKTALAAEQALIRQQAAEEEARKKAQEEAERKRVEDEGKAKNAFAAGDKKDAAGEGAQGAEGKKEQVGDDSLSGLATPPLPAAPTDDAVKVETGASAQAKKEDPGKAANDAIIIDSDGDDDEDDVPLAFAPKAGANDNASKPIDLTDSPTLPNAANPLQSTAASQPADASNTTTSDGTTQDPPITSSLPAEAPAAAVGIPGLDLSAFGINLSSLTNLPDLSSLGIPSLTSATSNSNTSSADPTSLAPARDFAKLEKMMGIDLSSATASSSANPTTSTSTTGIPDLSSLGNFNLGSSSGGFGEDTDMFGTSNSGLDLSNFDFSSLTGGAGGADAGASGGVDLSSFLTNFTSNNSGDGGDGTAGS</sequence>
<protein>
    <submittedName>
        <fullName evidence="2">Uncharacterized protein</fullName>
    </submittedName>
</protein>
<feature type="region of interest" description="Disordered" evidence="1">
    <location>
        <begin position="385"/>
        <end position="404"/>
    </location>
</feature>
<feature type="compositionally biased region" description="Basic and acidic residues" evidence="1">
    <location>
        <begin position="140"/>
        <end position="161"/>
    </location>
</feature>
<reference evidence="2 3" key="1">
    <citation type="submission" date="2018-03" db="EMBL/GenBank/DDBJ databases">
        <authorList>
            <person name="Guldener U."/>
        </authorList>
    </citation>
    <scope>NUCLEOTIDE SEQUENCE [LARGE SCALE GENOMIC DNA]</scope>
    <source>
        <strain evidence="2 3">NBRC100155</strain>
    </source>
</reference>
<evidence type="ECO:0000313" key="3">
    <source>
        <dbReference type="Proteomes" id="UP000324022"/>
    </source>
</evidence>
<organism evidence="2 3">
    <name type="scientific">Ustilago trichophora</name>
    <dbReference type="NCBI Taxonomy" id="86804"/>
    <lineage>
        <taxon>Eukaryota</taxon>
        <taxon>Fungi</taxon>
        <taxon>Dikarya</taxon>
        <taxon>Basidiomycota</taxon>
        <taxon>Ustilaginomycotina</taxon>
        <taxon>Ustilaginomycetes</taxon>
        <taxon>Ustilaginales</taxon>
        <taxon>Ustilaginaceae</taxon>
        <taxon>Ustilago</taxon>
    </lineage>
</organism>
<feature type="region of interest" description="Disordered" evidence="1">
    <location>
        <begin position="1"/>
        <end position="27"/>
    </location>
</feature>
<feature type="compositionally biased region" description="Acidic residues" evidence="1">
    <location>
        <begin position="237"/>
        <end position="246"/>
    </location>
</feature>
<accession>A0A5C3DWT6</accession>
<dbReference type="AlphaFoldDB" id="A0A5C3DWT6"/>
<name>A0A5C3DWT6_9BASI</name>
<evidence type="ECO:0000256" key="1">
    <source>
        <dbReference type="SAM" id="MobiDB-lite"/>
    </source>
</evidence>
<feature type="compositionally biased region" description="Polar residues" evidence="1">
    <location>
        <begin position="268"/>
        <end position="309"/>
    </location>
</feature>
<gene>
    <name evidence="2" type="ORF">UTRI_02125_B</name>
</gene>
<keyword evidence="3" id="KW-1185">Reference proteome</keyword>
<proteinExistence type="predicted"/>
<evidence type="ECO:0000313" key="2">
    <source>
        <dbReference type="EMBL" id="SPO22120.1"/>
    </source>
</evidence>